<protein>
    <recommendedName>
        <fullName evidence="5 10">N-(5'-phosphoribosyl)anthranilate isomerase</fullName>
        <shortName evidence="10">PRAI</shortName>
        <ecNumber evidence="4 10">5.3.1.24</ecNumber>
    </recommendedName>
</protein>
<reference evidence="12 13" key="1">
    <citation type="submission" date="2018-06" db="EMBL/GenBank/DDBJ databases">
        <authorList>
            <consortium name="Pathogen Informatics"/>
            <person name="Doyle S."/>
        </authorList>
    </citation>
    <scope>NUCLEOTIDE SEQUENCE [LARGE SCALE GENOMIC DNA]</scope>
    <source>
        <strain evidence="12 13">NCTC12272</strain>
    </source>
</reference>
<dbReference type="PANTHER" id="PTHR42894">
    <property type="entry name" value="N-(5'-PHOSPHORIBOSYL)ANTHRANILATE ISOMERASE"/>
    <property type="match status" value="1"/>
</dbReference>
<comment type="pathway">
    <text evidence="2 10">Amino-acid biosynthesis; L-tryptophan biosynthesis; L-tryptophan from chorismate: step 3/5.</text>
</comment>
<dbReference type="NCBIfam" id="NF002298">
    <property type="entry name" value="PRK01222.1-4"/>
    <property type="match status" value="1"/>
</dbReference>
<evidence type="ECO:0000256" key="4">
    <source>
        <dbReference type="ARBA" id="ARBA00012572"/>
    </source>
</evidence>
<dbReference type="SUPFAM" id="SSF51366">
    <property type="entry name" value="Ribulose-phoshate binding barrel"/>
    <property type="match status" value="1"/>
</dbReference>
<evidence type="ECO:0000256" key="10">
    <source>
        <dbReference type="HAMAP-Rule" id="MF_00135"/>
    </source>
</evidence>
<dbReference type="EC" id="5.3.1.24" evidence="4 10"/>
<evidence type="ECO:0000256" key="6">
    <source>
        <dbReference type="ARBA" id="ARBA00022605"/>
    </source>
</evidence>
<accession>A0AAX2IWA8</accession>
<dbReference type="InterPro" id="IPR044643">
    <property type="entry name" value="TrpF_fam"/>
</dbReference>
<dbReference type="HAMAP" id="MF_00135">
    <property type="entry name" value="PRAI"/>
    <property type="match status" value="1"/>
</dbReference>
<sequence length="198" mass="22119">MCGMTRSEDIEYAIDLGVDAIGLIFYPKSPRNISLEKARIIVNNIPPFVDIVAVLVNPEQSFIQQIINEIPVQLLQFHGEESSEFCRQFNKPYIKTIHPKTTMQIHNAVDEFFDASAVLLDTPSDKERGGTGVTFDWNIIPENLSKPYILAGGLNESNILEAITTCHPYAVDVCSSIEALPGVKDHLKMSRFIKAIWG</sequence>
<evidence type="ECO:0000259" key="11">
    <source>
        <dbReference type="Pfam" id="PF00697"/>
    </source>
</evidence>
<dbReference type="GO" id="GO:0000162">
    <property type="term" value="P:L-tryptophan biosynthetic process"/>
    <property type="evidence" value="ECO:0007669"/>
    <property type="project" value="UniProtKB-UniRule"/>
</dbReference>
<keyword evidence="8 10" id="KW-0057">Aromatic amino acid biosynthesis</keyword>
<evidence type="ECO:0000256" key="7">
    <source>
        <dbReference type="ARBA" id="ARBA00022822"/>
    </source>
</evidence>
<evidence type="ECO:0000256" key="3">
    <source>
        <dbReference type="ARBA" id="ARBA00007571"/>
    </source>
</evidence>
<comment type="similarity">
    <text evidence="3 10">Belongs to the TrpF family.</text>
</comment>
<evidence type="ECO:0000256" key="2">
    <source>
        <dbReference type="ARBA" id="ARBA00004664"/>
    </source>
</evidence>
<dbReference type="PANTHER" id="PTHR42894:SF1">
    <property type="entry name" value="N-(5'-PHOSPHORIBOSYL)ANTHRANILATE ISOMERASE"/>
    <property type="match status" value="1"/>
</dbReference>
<dbReference type="Pfam" id="PF00697">
    <property type="entry name" value="PRAI"/>
    <property type="match status" value="1"/>
</dbReference>
<evidence type="ECO:0000313" key="13">
    <source>
        <dbReference type="Proteomes" id="UP000249566"/>
    </source>
</evidence>
<dbReference type="AlphaFoldDB" id="A0AAX2IWA8"/>
<dbReference type="FunFam" id="3.20.20.70:FF:000075">
    <property type="entry name" value="Tryptophan biosynthesis protein TRP1"/>
    <property type="match status" value="1"/>
</dbReference>
<gene>
    <name evidence="10 12" type="primary">trpF</name>
    <name evidence="12" type="ORF">NCTC12272_01346</name>
</gene>
<keyword evidence="9 10" id="KW-0413">Isomerase</keyword>
<keyword evidence="7 10" id="KW-0822">Tryptophan biosynthesis</keyword>
<dbReference type="Gene3D" id="3.20.20.70">
    <property type="entry name" value="Aldolase class I"/>
    <property type="match status" value="1"/>
</dbReference>
<evidence type="ECO:0000256" key="1">
    <source>
        <dbReference type="ARBA" id="ARBA00001164"/>
    </source>
</evidence>
<evidence type="ECO:0000256" key="5">
    <source>
        <dbReference type="ARBA" id="ARBA00022272"/>
    </source>
</evidence>
<dbReference type="Proteomes" id="UP000249566">
    <property type="component" value="Chromosome 1"/>
</dbReference>
<dbReference type="InterPro" id="IPR013785">
    <property type="entry name" value="Aldolase_TIM"/>
</dbReference>
<feature type="domain" description="N-(5'phosphoribosyl) anthranilate isomerase (PRAI)" evidence="11">
    <location>
        <begin position="2"/>
        <end position="194"/>
    </location>
</feature>
<evidence type="ECO:0000256" key="9">
    <source>
        <dbReference type="ARBA" id="ARBA00023235"/>
    </source>
</evidence>
<dbReference type="EMBL" id="LS483412">
    <property type="protein sequence ID" value="SQG90158.1"/>
    <property type="molecule type" value="Genomic_DNA"/>
</dbReference>
<evidence type="ECO:0000313" key="12">
    <source>
        <dbReference type="EMBL" id="SQG90158.1"/>
    </source>
</evidence>
<proteinExistence type="inferred from homology"/>
<name>A0AAX2IWA8_LEGPN</name>
<dbReference type="InterPro" id="IPR001240">
    <property type="entry name" value="PRAI_dom"/>
</dbReference>
<dbReference type="GO" id="GO:0004640">
    <property type="term" value="F:phosphoribosylanthranilate isomerase activity"/>
    <property type="evidence" value="ECO:0007669"/>
    <property type="project" value="UniProtKB-UniRule"/>
</dbReference>
<organism evidence="12 13">
    <name type="scientific">Legionella pneumophila subsp. pascullei</name>
    <dbReference type="NCBI Taxonomy" id="91890"/>
    <lineage>
        <taxon>Bacteria</taxon>
        <taxon>Pseudomonadati</taxon>
        <taxon>Pseudomonadota</taxon>
        <taxon>Gammaproteobacteria</taxon>
        <taxon>Legionellales</taxon>
        <taxon>Legionellaceae</taxon>
        <taxon>Legionella</taxon>
    </lineage>
</organism>
<keyword evidence="6 10" id="KW-0028">Amino-acid biosynthesis</keyword>
<evidence type="ECO:0000256" key="8">
    <source>
        <dbReference type="ARBA" id="ARBA00023141"/>
    </source>
</evidence>
<comment type="catalytic activity">
    <reaction evidence="1 10">
        <text>N-(5-phospho-beta-D-ribosyl)anthranilate = 1-(2-carboxyphenylamino)-1-deoxy-D-ribulose 5-phosphate</text>
        <dbReference type="Rhea" id="RHEA:21540"/>
        <dbReference type="ChEBI" id="CHEBI:18277"/>
        <dbReference type="ChEBI" id="CHEBI:58613"/>
        <dbReference type="EC" id="5.3.1.24"/>
    </reaction>
</comment>
<dbReference type="CDD" id="cd00405">
    <property type="entry name" value="PRAI"/>
    <property type="match status" value="1"/>
</dbReference>
<dbReference type="InterPro" id="IPR011060">
    <property type="entry name" value="RibuloseP-bd_barrel"/>
</dbReference>